<dbReference type="InterPro" id="IPR026634">
    <property type="entry name" value="TPST-like"/>
</dbReference>
<evidence type="ECO:0000313" key="3">
    <source>
        <dbReference type="EMBL" id="GAA0861606.1"/>
    </source>
</evidence>
<dbReference type="SUPFAM" id="SSF48452">
    <property type="entry name" value="TPR-like"/>
    <property type="match status" value="1"/>
</dbReference>
<reference evidence="3 4" key="1">
    <citation type="journal article" date="2019" name="Int. J. Syst. Evol. Microbiol.">
        <title>The Global Catalogue of Microorganisms (GCM) 10K type strain sequencing project: providing services to taxonomists for standard genome sequencing and annotation.</title>
        <authorList>
            <consortium name="The Broad Institute Genomics Platform"/>
            <consortium name="The Broad Institute Genome Sequencing Center for Infectious Disease"/>
            <person name="Wu L."/>
            <person name="Ma J."/>
        </authorList>
    </citation>
    <scope>NUCLEOTIDE SEQUENCE [LARGE SCALE GENOMIC DNA]</scope>
    <source>
        <strain evidence="3 4">JCM 15910</strain>
    </source>
</reference>
<dbReference type="EMBL" id="BAAAFE010000003">
    <property type="protein sequence ID" value="GAA0861606.1"/>
    <property type="molecule type" value="Genomic_DNA"/>
</dbReference>
<evidence type="ECO:0000256" key="1">
    <source>
        <dbReference type="ARBA" id="ARBA00022679"/>
    </source>
</evidence>
<protein>
    <submittedName>
        <fullName evidence="3">Tetratricopeptide repeat-containing sulfotransferase family protein</fullName>
    </submittedName>
</protein>
<dbReference type="InterPro" id="IPR011990">
    <property type="entry name" value="TPR-like_helical_dom_sf"/>
</dbReference>
<dbReference type="SUPFAM" id="SSF52540">
    <property type="entry name" value="P-loop containing nucleoside triphosphate hydrolases"/>
    <property type="match status" value="1"/>
</dbReference>
<dbReference type="PROSITE" id="PS50005">
    <property type="entry name" value="TPR"/>
    <property type="match status" value="1"/>
</dbReference>
<sequence length="480" mass="52913">MAPSKQELDEAARLVRSGRAAVALPHLRSWTSGATPFGAAHALYLEALIALGRRKDAIEVLEAAIATGPEAADAHDALAFFALQLDRHALSNQLYRRATELQPDDAQLLYNYATSERSLGRLSHALEMCERAIAIDPRMRPAILLRSELARATPEQNNVEDLRARIARDPHASDTMFLSYALGKELHELGRFDEAFAAFARGAAARRHSLRYDVAMDEDKMRRIAAAFGSAPTPPPQKATDRHIFIIGLPRSGTTLTERILGGLPGVRSNNETNNFSSALLRHAPMTGGDVFARAANADFAAVASEYDYLAGGDEHPGPIIEKLPFNYLYVGAILRAFPRTPIVWVRRDPVDSCFAMFRTLFGAAYPFSYDFDELARYYAAYDRLMRHWTALFGERLIRVDYERLVADPDTVAPWLAERCGLPWQDSALDIAQNSTASLTASAAQVRGGIYTSSSGIWRNYGTHLAPLREKLIANGIALA</sequence>
<dbReference type="Gene3D" id="1.25.40.10">
    <property type="entry name" value="Tetratricopeptide repeat domain"/>
    <property type="match status" value="1"/>
</dbReference>
<dbReference type="Pfam" id="PF13428">
    <property type="entry name" value="TPR_14"/>
    <property type="match status" value="1"/>
</dbReference>
<feature type="repeat" description="TPR" evidence="2">
    <location>
        <begin position="106"/>
        <end position="139"/>
    </location>
</feature>
<dbReference type="Pfam" id="PF13432">
    <property type="entry name" value="TPR_16"/>
    <property type="match status" value="1"/>
</dbReference>
<proteinExistence type="predicted"/>
<accession>A0ABN1LY54</accession>
<dbReference type="PANTHER" id="PTHR12788:SF10">
    <property type="entry name" value="PROTEIN-TYROSINE SULFOTRANSFERASE"/>
    <property type="match status" value="1"/>
</dbReference>
<dbReference type="Pfam" id="PF13469">
    <property type="entry name" value="Sulfotransfer_3"/>
    <property type="match status" value="1"/>
</dbReference>
<gene>
    <name evidence="3" type="ORF">GCM10009115_04920</name>
</gene>
<evidence type="ECO:0000313" key="4">
    <source>
        <dbReference type="Proteomes" id="UP001500738"/>
    </source>
</evidence>
<dbReference type="Proteomes" id="UP001500738">
    <property type="component" value="Unassembled WGS sequence"/>
</dbReference>
<dbReference type="SMART" id="SM00028">
    <property type="entry name" value="TPR"/>
    <property type="match status" value="3"/>
</dbReference>
<dbReference type="Gene3D" id="3.40.50.300">
    <property type="entry name" value="P-loop containing nucleotide triphosphate hydrolases"/>
    <property type="match status" value="1"/>
</dbReference>
<name>A0ABN1LY54_9SPHN</name>
<dbReference type="RefSeq" id="WP_215348971.1">
    <property type="nucleotide sequence ID" value="NZ_BAAAFE010000003.1"/>
</dbReference>
<organism evidence="3 4">
    <name type="scientific">Sphingopyxis soli</name>
    <dbReference type="NCBI Taxonomy" id="592051"/>
    <lineage>
        <taxon>Bacteria</taxon>
        <taxon>Pseudomonadati</taxon>
        <taxon>Pseudomonadota</taxon>
        <taxon>Alphaproteobacteria</taxon>
        <taxon>Sphingomonadales</taxon>
        <taxon>Sphingomonadaceae</taxon>
        <taxon>Sphingopyxis</taxon>
    </lineage>
</organism>
<keyword evidence="4" id="KW-1185">Reference proteome</keyword>
<dbReference type="InterPro" id="IPR019734">
    <property type="entry name" value="TPR_rpt"/>
</dbReference>
<evidence type="ECO:0000256" key="2">
    <source>
        <dbReference type="PROSITE-ProRule" id="PRU00339"/>
    </source>
</evidence>
<dbReference type="InterPro" id="IPR027417">
    <property type="entry name" value="P-loop_NTPase"/>
</dbReference>
<dbReference type="PANTHER" id="PTHR12788">
    <property type="entry name" value="PROTEIN-TYROSINE SULFOTRANSFERASE 2"/>
    <property type="match status" value="1"/>
</dbReference>
<comment type="caution">
    <text evidence="3">The sequence shown here is derived from an EMBL/GenBank/DDBJ whole genome shotgun (WGS) entry which is preliminary data.</text>
</comment>
<keyword evidence="1" id="KW-0808">Transferase</keyword>
<keyword evidence="2" id="KW-0802">TPR repeat</keyword>